<dbReference type="PROSITE" id="PS51754">
    <property type="entry name" value="OVATE"/>
    <property type="match status" value="1"/>
</dbReference>
<feature type="domain" description="OVATE" evidence="8">
    <location>
        <begin position="87"/>
        <end position="150"/>
    </location>
</feature>
<comment type="function">
    <text evidence="6">Transcriptional repressor that regulates multiple aspects of plant growth and development.</text>
</comment>
<name>A0A8X8XPS3_SALSN</name>
<evidence type="ECO:0000256" key="6">
    <source>
        <dbReference type="RuleBase" id="RU367028"/>
    </source>
</evidence>
<evidence type="ECO:0000256" key="1">
    <source>
        <dbReference type="ARBA" id="ARBA00004123"/>
    </source>
</evidence>
<organism evidence="9">
    <name type="scientific">Salvia splendens</name>
    <name type="common">Scarlet sage</name>
    <dbReference type="NCBI Taxonomy" id="180675"/>
    <lineage>
        <taxon>Eukaryota</taxon>
        <taxon>Viridiplantae</taxon>
        <taxon>Streptophyta</taxon>
        <taxon>Embryophyta</taxon>
        <taxon>Tracheophyta</taxon>
        <taxon>Spermatophyta</taxon>
        <taxon>Magnoliopsida</taxon>
        <taxon>eudicotyledons</taxon>
        <taxon>Gunneridae</taxon>
        <taxon>Pentapetalae</taxon>
        <taxon>asterids</taxon>
        <taxon>lamiids</taxon>
        <taxon>Lamiales</taxon>
        <taxon>Lamiaceae</taxon>
        <taxon>Nepetoideae</taxon>
        <taxon>Mentheae</taxon>
        <taxon>Salviinae</taxon>
        <taxon>Salvia</taxon>
        <taxon>Salvia subgen. Calosphace</taxon>
        <taxon>core Calosphace</taxon>
    </lineage>
</organism>
<dbReference type="AlphaFoldDB" id="A0A8X8XPS3"/>
<evidence type="ECO:0000256" key="2">
    <source>
        <dbReference type="ARBA" id="ARBA00022491"/>
    </source>
</evidence>
<dbReference type="InterPro" id="IPR006458">
    <property type="entry name" value="Ovate_C"/>
</dbReference>
<feature type="compositionally biased region" description="Polar residues" evidence="7">
    <location>
        <begin position="45"/>
        <end position="54"/>
    </location>
</feature>
<gene>
    <name evidence="9" type="ORF">SASPL_120476</name>
</gene>
<feature type="region of interest" description="Disordered" evidence="7">
    <location>
        <begin position="45"/>
        <end position="72"/>
    </location>
</feature>
<keyword evidence="5 6" id="KW-0539">Nucleus</keyword>
<protein>
    <recommendedName>
        <fullName evidence="6">Transcription repressor</fullName>
    </recommendedName>
    <alternativeName>
        <fullName evidence="6">Ovate family protein</fullName>
    </alternativeName>
</protein>
<evidence type="ECO:0000256" key="3">
    <source>
        <dbReference type="ARBA" id="ARBA00023015"/>
    </source>
</evidence>
<evidence type="ECO:0000313" key="9">
    <source>
        <dbReference type="EMBL" id="KAG6418275.1"/>
    </source>
</evidence>
<reference evidence="9" key="2">
    <citation type="submission" date="2020-08" db="EMBL/GenBank/DDBJ databases">
        <title>Plant Genome Project.</title>
        <authorList>
            <person name="Zhang R.-G."/>
        </authorList>
    </citation>
    <scope>NUCLEOTIDE SEQUENCE</scope>
    <source>
        <strain evidence="9">Huo1</strain>
        <tissue evidence="9">Leaf</tissue>
    </source>
</reference>
<evidence type="ECO:0000256" key="4">
    <source>
        <dbReference type="ARBA" id="ARBA00023163"/>
    </source>
</evidence>
<dbReference type="InterPro" id="IPR038933">
    <property type="entry name" value="Ovate"/>
</dbReference>
<keyword evidence="2 6" id="KW-0678">Repressor</keyword>
<feature type="compositionally biased region" description="Polar residues" evidence="7">
    <location>
        <begin position="1"/>
        <end position="13"/>
    </location>
</feature>
<evidence type="ECO:0000313" key="10">
    <source>
        <dbReference type="Proteomes" id="UP000298416"/>
    </source>
</evidence>
<evidence type="ECO:0000256" key="7">
    <source>
        <dbReference type="SAM" id="MobiDB-lite"/>
    </source>
</evidence>
<comment type="subcellular location">
    <subcellularLocation>
        <location evidence="1 6">Nucleus</location>
    </subcellularLocation>
</comment>
<dbReference type="PANTHER" id="PTHR33057:SF117">
    <property type="entry name" value="TRANSCRIPTION REPRESSOR OFP14"/>
    <property type="match status" value="1"/>
</dbReference>
<accession>A0A8X8XPS3</accession>
<proteinExistence type="predicted"/>
<keyword evidence="4 6" id="KW-0804">Transcription</keyword>
<sequence length="178" mass="20295">MQKSYNEASSPQNVEYDDVQSGRISFENLRSFYRELCEEEMSKISLSPSFQSESPGDYTFPPRRAADSSSIPTEVEIEEPERNVVVIVTYSRMPCEDFRRSMEGLVAARVESGEEVHREFLEELLFRYLELNNDNFFGDIMRAFLELIGVWHRIQCGDGGGGTSDLAKEAQAGYEIHA</sequence>
<comment type="caution">
    <text evidence="9">The sequence shown here is derived from an EMBL/GenBank/DDBJ whole genome shotgun (WGS) entry which is preliminary data.</text>
</comment>
<dbReference type="Pfam" id="PF04844">
    <property type="entry name" value="Ovate"/>
    <property type="match status" value="1"/>
</dbReference>
<dbReference type="GO" id="GO:0045892">
    <property type="term" value="P:negative regulation of DNA-templated transcription"/>
    <property type="evidence" value="ECO:0007669"/>
    <property type="project" value="UniProtKB-UniRule"/>
</dbReference>
<dbReference type="GO" id="GO:0005634">
    <property type="term" value="C:nucleus"/>
    <property type="evidence" value="ECO:0007669"/>
    <property type="project" value="UniProtKB-SubCell"/>
</dbReference>
<keyword evidence="3 6" id="KW-0805">Transcription regulation</keyword>
<dbReference type="NCBIfam" id="TIGR01568">
    <property type="entry name" value="A_thal_3678"/>
    <property type="match status" value="1"/>
</dbReference>
<dbReference type="EMBL" id="PNBA02000007">
    <property type="protein sequence ID" value="KAG6418275.1"/>
    <property type="molecule type" value="Genomic_DNA"/>
</dbReference>
<reference evidence="9" key="1">
    <citation type="submission" date="2018-01" db="EMBL/GenBank/DDBJ databases">
        <authorList>
            <person name="Mao J.F."/>
        </authorList>
    </citation>
    <scope>NUCLEOTIDE SEQUENCE</scope>
    <source>
        <strain evidence="9">Huo1</strain>
        <tissue evidence="9">Leaf</tissue>
    </source>
</reference>
<feature type="region of interest" description="Disordered" evidence="7">
    <location>
        <begin position="1"/>
        <end position="20"/>
    </location>
</feature>
<evidence type="ECO:0000256" key="5">
    <source>
        <dbReference type="ARBA" id="ARBA00023242"/>
    </source>
</evidence>
<dbReference type="PANTHER" id="PTHR33057">
    <property type="entry name" value="TRANSCRIPTION REPRESSOR OFP7-RELATED"/>
    <property type="match status" value="1"/>
</dbReference>
<keyword evidence="10" id="KW-1185">Reference proteome</keyword>
<dbReference type="Proteomes" id="UP000298416">
    <property type="component" value="Unassembled WGS sequence"/>
</dbReference>
<evidence type="ECO:0000259" key="8">
    <source>
        <dbReference type="PROSITE" id="PS51754"/>
    </source>
</evidence>